<accession>A0A7W8B3X4</accession>
<evidence type="ECO:0000313" key="1">
    <source>
        <dbReference type="EMBL" id="MBB5109899.1"/>
    </source>
</evidence>
<dbReference type="SUPFAM" id="SSF46689">
    <property type="entry name" value="Homeodomain-like"/>
    <property type="match status" value="1"/>
</dbReference>
<dbReference type="EMBL" id="JACHJD010000045">
    <property type="protein sequence ID" value="MBB5109899.1"/>
    <property type="molecule type" value="Genomic_DNA"/>
</dbReference>
<protein>
    <submittedName>
        <fullName evidence="1">Transposase</fullName>
    </submittedName>
</protein>
<dbReference type="AlphaFoldDB" id="A0A7W8B3X4"/>
<dbReference type="Proteomes" id="UP000549009">
    <property type="component" value="Unassembled WGS sequence"/>
</dbReference>
<dbReference type="RefSeq" id="WP_308433527.1">
    <property type="nucleotide sequence ID" value="NZ_BMSQ01000059.1"/>
</dbReference>
<gene>
    <name evidence="1" type="ORF">FHS40_009029</name>
</gene>
<comment type="caution">
    <text evidence="1">The sequence shown here is derived from an EMBL/GenBank/DDBJ whole genome shotgun (WGS) entry which is preliminary data.</text>
</comment>
<keyword evidence="2" id="KW-1185">Reference proteome</keyword>
<sequence>MRYAQGGGLTAERQRFRERVRLRVGERFAWGEMNAVIARELRVSVRSVERWRRAWRRGGTAALACAGPAKLPS</sequence>
<organism evidence="1 2">
    <name type="scientific">Streptomyces spectabilis</name>
    <dbReference type="NCBI Taxonomy" id="68270"/>
    <lineage>
        <taxon>Bacteria</taxon>
        <taxon>Bacillati</taxon>
        <taxon>Actinomycetota</taxon>
        <taxon>Actinomycetes</taxon>
        <taxon>Kitasatosporales</taxon>
        <taxon>Streptomycetaceae</taxon>
        <taxon>Streptomyces</taxon>
    </lineage>
</organism>
<proteinExistence type="predicted"/>
<name>A0A7W8B3X4_STRST</name>
<dbReference type="Pfam" id="PF13384">
    <property type="entry name" value="HTH_23"/>
    <property type="match status" value="1"/>
</dbReference>
<dbReference type="InterPro" id="IPR009057">
    <property type="entry name" value="Homeodomain-like_sf"/>
</dbReference>
<reference evidence="1 2" key="1">
    <citation type="submission" date="2020-08" db="EMBL/GenBank/DDBJ databases">
        <title>Genomic Encyclopedia of Type Strains, Phase III (KMG-III): the genomes of soil and plant-associated and newly described type strains.</title>
        <authorList>
            <person name="Whitman W."/>
        </authorList>
    </citation>
    <scope>NUCLEOTIDE SEQUENCE [LARGE SCALE GENOMIC DNA]</scope>
    <source>
        <strain evidence="1 2">CECT 3146</strain>
    </source>
</reference>
<evidence type="ECO:0000313" key="2">
    <source>
        <dbReference type="Proteomes" id="UP000549009"/>
    </source>
</evidence>